<proteinExistence type="predicted"/>
<dbReference type="RefSeq" id="WP_066471836.1">
    <property type="nucleotide sequence ID" value="NZ_CP079105.1"/>
</dbReference>
<dbReference type="PRINTS" id="PR00411">
    <property type="entry name" value="PNDRDTASEI"/>
</dbReference>
<organism evidence="1 2">
    <name type="scientific">Skermania pinensis</name>
    <dbReference type="NCBI Taxonomy" id="39122"/>
    <lineage>
        <taxon>Bacteria</taxon>
        <taxon>Bacillati</taxon>
        <taxon>Actinomycetota</taxon>
        <taxon>Actinomycetes</taxon>
        <taxon>Mycobacteriales</taxon>
        <taxon>Gordoniaceae</taxon>
        <taxon>Skermania</taxon>
    </lineage>
</organism>
<dbReference type="InterPro" id="IPR036188">
    <property type="entry name" value="FAD/NAD-bd_sf"/>
</dbReference>
<evidence type="ECO:0000313" key="2">
    <source>
        <dbReference type="Proteomes" id="UP000887023"/>
    </source>
</evidence>
<protein>
    <submittedName>
        <fullName evidence="1">NAD(P)/FAD-dependent oxidoreductase</fullName>
    </submittedName>
</protein>
<dbReference type="PANTHER" id="PTHR10668:SF105">
    <property type="entry name" value="DEHYDROGENASE-RELATED"/>
    <property type="match status" value="1"/>
</dbReference>
<dbReference type="PANTHER" id="PTHR10668">
    <property type="entry name" value="PHYTOENE DEHYDROGENASE"/>
    <property type="match status" value="1"/>
</dbReference>
<dbReference type="EMBL" id="CP079105">
    <property type="protein sequence ID" value="QXQ15235.1"/>
    <property type="molecule type" value="Genomic_DNA"/>
</dbReference>
<dbReference type="Proteomes" id="UP000887023">
    <property type="component" value="Chromosome"/>
</dbReference>
<name>A0ABX8SBI9_9ACTN</name>
<evidence type="ECO:0000313" key="1">
    <source>
        <dbReference type="EMBL" id="QXQ15235.1"/>
    </source>
</evidence>
<accession>A0ABX8SBI9</accession>
<dbReference type="Gene3D" id="3.50.50.60">
    <property type="entry name" value="FAD/NAD(P)-binding domain"/>
    <property type="match status" value="1"/>
</dbReference>
<keyword evidence="2" id="KW-1185">Reference proteome</keyword>
<gene>
    <name evidence="1" type="ORF">KV203_07900</name>
</gene>
<dbReference type="SUPFAM" id="SSF51905">
    <property type="entry name" value="FAD/NAD(P)-binding domain"/>
    <property type="match status" value="1"/>
</dbReference>
<dbReference type="Pfam" id="PF13450">
    <property type="entry name" value="NAD_binding_8"/>
    <property type="match status" value="1"/>
</dbReference>
<reference evidence="1" key="1">
    <citation type="submission" date="2021-07" db="EMBL/GenBank/DDBJ databases">
        <title>Candidatus Kaistella beijingensis sp. nov. isolated from a municipal wastewater treatment plant is involved in sludge foaming.</title>
        <authorList>
            <person name="Song Y."/>
            <person name="Liu S.-J."/>
        </authorList>
    </citation>
    <scope>NUCLEOTIDE SEQUENCE</scope>
    <source>
        <strain evidence="1">DSM 43998</strain>
    </source>
</reference>
<sequence length="489" mass="51151">MTESVDVAVVGSGPNGLAAAVIAARAGLGVRVYEAQSTVGGGARTLDLGLSPGVVHDVCSAVHPMGIASPFFREFDLPARGVRFLVPEVSYAQPLFGLPAGLVYRDLDRTVAELGSDGPAWQDLMAPLVAGVDDVLDVVLGDKRSLPRGVLTPAAARFVAGVVEQGSVLWNRRFTGNTAPALLSGAAMHAIGPMPSLATGASAMLLGMLAHSHGWPIPAGGTQTITDALVADLVAHGGRVCTDRPIADLGELPRARAYLFDTSADGLLRILGDRVPMRFRRAVGRFRHGDAAAKVDFVLSADVPWSDPRVGVAGTVHLGGTRAEMAAAERAVAAGQIGPRPNVLVSAPSVVDRSRIAPNGHRPLWSYAHVPNGSAVDVTELVTARIERYAPGFRDLVVATRCVPASRLAECNANYVGGDIAAGAVTFYRTLARPTARRDPYRVPVDGVYLCSQATPPGPGVHGMAGYWCAKRVLRQRFGITELPSSAPD</sequence>